<name>A0ABW3D669_9BACL</name>
<keyword evidence="3" id="KW-1185">Reference proteome</keyword>
<dbReference type="Gene3D" id="3.90.1200.10">
    <property type="match status" value="1"/>
</dbReference>
<dbReference type="SUPFAM" id="SSF56112">
    <property type="entry name" value="Protein kinase-like (PK-like)"/>
    <property type="match status" value="1"/>
</dbReference>
<reference evidence="3" key="1">
    <citation type="journal article" date="2019" name="Int. J. Syst. Evol. Microbiol.">
        <title>The Global Catalogue of Microorganisms (GCM) 10K type strain sequencing project: providing services to taxonomists for standard genome sequencing and annotation.</title>
        <authorList>
            <consortium name="The Broad Institute Genomics Platform"/>
            <consortium name="The Broad Institute Genome Sequencing Center for Infectious Disease"/>
            <person name="Wu L."/>
            <person name="Ma J."/>
        </authorList>
    </citation>
    <scope>NUCLEOTIDE SEQUENCE [LARGE SCALE GENOMIC DNA]</scope>
    <source>
        <strain evidence="3">CCUG 57263</strain>
    </source>
</reference>
<proteinExistence type="predicted"/>
<accession>A0ABW3D669</accession>
<evidence type="ECO:0000259" key="1">
    <source>
        <dbReference type="Pfam" id="PF01636"/>
    </source>
</evidence>
<dbReference type="Pfam" id="PF01636">
    <property type="entry name" value="APH"/>
    <property type="match status" value="1"/>
</dbReference>
<protein>
    <submittedName>
        <fullName evidence="2">Phosphotransferase</fullName>
    </submittedName>
</protein>
<dbReference type="Proteomes" id="UP001597120">
    <property type="component" value="Unassembled WGS sequence"/>
</dbReference>
<organism evidence="2 3">
    <name type="scientific">Paenibacillus residui</name>
    <dbReference type="NCBI Taxonomy" id="629724"/>
    <lineage>
        <taxon>Bacteria</taxon>
        <taxon>Bacillati</taxon>
        <taxon>Bacillota</taxon>
        <taxon>Bacilli</taxon>
        <taxon>Bacillales</taxon>
        <taxon>Paenibacillaceae</taxon>
        <taxon>Paenibacillus</taxon>
    </lineage>
</organism>
<gene>
    <name evidence="2" type="ORF">ACFQ03_03490</name>
</gene>
<comment type="caution">
    <text evidence="2">The sequence shown here is derived from an EMBL/GenBank/DDBJ whole genome shotgun (WGS) entry which is preliminary data.</text>
</comment>
<dbReference type="RefSeq" id="WP_379286084.1">
    <property type="nucleotide sequence ID" value="NZ_JBHTIU010000010.1"/>
</dbReference>
<sequence>MVPECFSAYRRIMPRLEEVAEWTLLRKWALSEVYRATWKSGQTSIIKWAAQEMARESAIYRQLVIPMQIKAPCIFNLLELETDAVMIMEDVGRQNLEQQPLPYYFLEAARELARLRKVASANLGAQIPSETISSYTVSAANFITLLDDLLESPRLSKSCVLSRLRKTLPSHLEKLYRTLPLTLVHHDYHAKNLMIQGNGILPIDWSLAYLSPHLGDLHCLINETKAWSSVSQDDVLSAFLQEAGTELSMEQLNWQVKIGGLCWLIKTLRWLVYGGTVTIPDSDAWIPDLMNDLEDLMKDLV</sequence>
<dbReference type="InterPro" id="IPR011009">
    <property type="entry name" value="Kinase-like_dom_sf"/>
</dbReference>
<feature type="domain" description="Aminoglycoside phosphotransferase" evidence="1">
    <location>
        <begin position="48"/>
        <end position="244"/>
    </location>
</feature>
<evidence type="ECO:0000313" key="2">
    <source>
        <dbReference type="EMBL" id="MFD0868199.1"/>
    </source>
</evidence>
<evidence type="ECO:0000313" key="3">
    <source>
        <dbReference type="Proteomes" id="UP001597120"/>
    </source>
</evidence>
<dbReference type="InterPro" id="IPR002575">
    <property type="entry name" value="Aminoglycoside_PTrfase"/>
</dbReference>
<dbReference type="EMBL" id="JBHTIU010000010">
    <property type="protein sequence ID" value="MFD0868199.1"/>
    <property type="molecule type" value="Genomic_DNA"/>
</dbReference>